<evidence type="ECO:0000256" key="4">
    <source>
        <dbReference type="SAM" id="Phobius"/>
    </source>
</evidence>
<evidence type="ECO:0000256" key="3">
    <source>
        <dbReference type="ARBA" id="ARBA00023136"/>
    </source>
</evidence>
<evidence type="ECO:0000256" key="2">
    <source>
        <dbReference type="ARBA" id="ARBA00022989"/>
    </source>
</evidence>
<dbReference type="Proteomes" id="UP000433101">
    <property type="component" value="Unassembled WGS sequence"/>
</dbReference>
<accession>A0A7X3S7J4</accession>
<gene>
    <name evidence="6" type="ORF">GR183_07980</name>
</gene>
<dbReference type="RefSeq" id="WP_160775087.1">
    <property type="nucleotide sequence ID" value="NZ_WUMV01000003.1"/>
</dbReference>
<feature type="transmembrane region" description="Helical" evidence="4">
    <location>
        <begin position="6"/>
        <end position="24"/>
    </location>
</feature>
<evidence type="ECO:0000256" key="1">
    <source>
        <dbReference type="ARBA" id="ARBA00022692"/>
    </source>
</evidence>
<comment type="caution">
    <text evidence="6">The sequence shown here is derived from an EMBL/GenBank/DDBJ whole genome shotgun (WGS) entry which is preliminary data.</text>
</comment>
<dbReference type="AlphaFoldDB" id="A0A7X3S7J4"/>
<dbReference type="NCBIfam" id="NF033233">
    <property type="entry name" value="twin_helix"/>
    <property type="match status" value="1"/>
</dbReference>
<reference evidence="6 7" key="1">
    <citation type="submission" date="2019-12" db="EMBL/GenBank/DDBJ databases">
        <authorList>
            <person name="Li M."/>
        </authorList>
    </citation>
    <scope>NUCLEOTIDE SEQUENCE [LARGE SCALE GENOMIC DNA]</scope>
    <source>
        <strain evidence="6 7">GBMRC 2046</strain>
    </source>
</reference>
<evidence type="ECO:0000259" key="5">
    <source>
        <dbReference type="PROSITE" id="PS51503"/>
    </source>
</evidence>
<keyword evidence="2 4" id="KW-1133">Transmembrane helix</keyword>
<organism evidence="6 7">
    <name type="scientific">Stappia sediminis</name>
    <dbReference type="NCBI Taxonomy" id="2692190"/>
    <lineage>
        <taxon>Bacteria</taxon>
        <taxon>Pseudomonadati</taxon>
        <taxon>Pseudomonadota</taxon>
        <taxon>Alphaproteobacteria</taxon>
        <taxon>Hyphomicrobiales</taxon>
        <taxon>Stappiaceae</taxon>
        <taxon>Stappia</taxon>
    </lineage>
</organism>
<evidence type="ECO:0000313" key="7">
    <source>
        <dbReference type="Proteomes" id="UP000433101"/>
    </source>
</evidence>
<dbReference type="PROSITE" id="PS51503">
    <property type="entry name" value="HIG1"/>
    <property type="match status" value="1"/>
</dbReference>
<evidence type="ECO:0000313" key="6">
    <source>
        <dbReference type="EMBL" id="MXN64843.1"/>
    </source>
</evidence>
<feature type="transmembrane region" description="Helical" evidence="4">
    <location>
        <begin position="44"/>
        <end position="62"/>
    </location>
</feature>
<dbReference type="InterPro" id="IPR007667">
    <property type="entry name" value="Hypoxia_induced_domain"/>
</dbReference>
<keyword evidence="7" id="KW-1185">Reference proteome</keyword>
<keyword evidence="3 4" id="KW-0472">Membrane</keyword>
<name>A0A7X3S7J4_9HYPH</name>
<protein>
    <submittedName>
        <fullName evidence="6">Twin transmembrane helix small protein</fullName>
    </submittedName>
</protein>
<keyword evidence="1 4" id="KW-0812">Transmembrane</keyword>
<feature type="domain" description="HIG1" evidence="5">
    <location>
        <begin position="1"/>
        <end position="65"/>
    </location>
</feature>
<proteinExistence type="predicted"/>
<dbReference type="Gene3D" id="6.10.140.1320">
    <property type="match status" value="1"/>
</dbReference>
<dbReference type="EMBL" id="WUMV01000003">
    <property type="protein sequence ID" value="MXN64843.1"/>
    <property type="molecule type" value="Genomic_DNA"/>
</dbReference>
<dbReference type="Pfam" id="PF04588">
    <property type="entry name" value="HIG_1_N"/>
    <property type="match status" value="1"/>
</dbReference>
<sequence>MGEFFYNLVPVAVGAVAVVLLLGLWNMMRGGSSSRSQMLMRWRVGLQFLAILIIMATLYFMGTRP</sequence>